<organism evidence="1 2">
    <name type="scientific">Dryococelus australis</name>
    <dbReference type="NCBI Taxonomy" id="614101"/>
    <lineage>
        <taxon>Eukaryota</taxon>
        <taxon>Metazoa</taxon>
        <taxon>Ecdysozoa</taxon>
        <taxon>Arthropoda</taxon>
        <taxon>Hexapoda</taxon>
        <taxon>Insecta</taxon>
        <taxon>Pterygota</taxon>
        <taxon>Neoptera</taxon>
        <taxon>Polyneoptera</taxon>
        <taxon>Phasmatodea</taxon>
        <taxon>Verophasmatodea</taxon>
        <taxon>Anareolatae</taxon>
        <taxon>Phasmatidae</taxon>
        <taxon>Eurycanthinae</taxon>
        <taxon>Dryococelus</taxon>
    </lineage>
</organism>
<evidence type="ECO:0000313" key="1">
    <source>
        <dbReference type="EMBL" id="KAJ8891882.1"/>
    </source>
</evidence>
<dbReference type="EMBL" id="JARBHB010000002">
    <property type="protein sequence ID" value="KAJ8891882.1"/>
    <property type="molecule type" value="Genomic_DNA"/>
</dbReference>
<evidence type="ECO:0000313" key="2">
    <source>
        <dbReference type="Proteomes" id="UP001159363"/>
    </source>
</evidence>
<dbReference type="Proteomes" id="UP001159363">
    <property type="component" value="Chromosome 2"/>
</dbReference>
<protein>
    <submittedName>
        <fullName evidence="1">Uncharacterized protein</fullName>
    </submittedName>
</protein>
<proteinExistence type="predicted"/>
<comment type="caution">
    <text evidence="1">The sequence shown here is derived from an EMBL/GenBank/DDBJ whole genome shotgun (WGS) entry which is preliminary data.</text>
</comment>
<accession>A0ABQ9I5F7</accession>
<keyword evidence="2" id="KW-1185">Reference proteome</keyword>
<reference evidence="1 2" key="1">
    <citation type="submission" date="2023-02" db="EMBL/GenBank/DDBJ databases">
        <title>LHISI_Scaffold_Assembly.</title>
        <authorList>
            <person name="Stuart O.P."/>
            <person name="Cleave R."/>
            <person name="Magrath M.J.L."/>
            <person name="Mikheyev A.S."/>
        </authorList>
    </citation>
    <scope>NUCLEOTIDE SEQUENCE [LARGE SCALE GENOMIC DNA]</scope>
    <source>
        <strain evidence="1">Daus_M_001</strain>
        <tissue evidence="1">Leg muscle</tissue>
    </source>
</reference>
<gene>
    <name evidence="1" type="ORF">PR048_004437</name>
</gene>
<sequence>MTRCSDGGGPGESADPARIARLDDAKRAVDVPHCRHRVAVPHASRATALERPAYNNTPVNRSSYLLCDPHFDGSLGDTRHFRRNDFPQWLGRSLPTTAIRARSPAGSFPDPRMWESHWTMPIAGRLSRGSPVSPSLAFRCCTPRVSFPGMTGTYGSQLESPSLGECCLARGF</sequence>
<name>A0ABQ9I5F7_9NEOP</name>